<dbReference type="AlphaFoldDB" id="A0ABC8JFQ5"/>
<keyword evidence="2" id="KW-1015">Disulfide bond</keyword>
<dbReference type="Pfam" id="PF04043">
    <property type="entry name" value="PMEI"/>
    <property type="match status" value="1"/>
</dbReference>
<keyword evidence="1 4" id="KW-0732">Signal</keyword>
<comment type="similarity">
    <text evidence="3">Belongs to the PMEI family.</text>
</comment>
<evidence type="ECO:0000256" key="1">
    <source>
        <dbReference type="ARBA" id="ARBA00022729"/>
    </source>
</evidence>
<evidence type="ECO:0000256" key="2">
    <source>
        <dbReference type="ARBA" id="ARBA00023157"/>
    </source>
</evidence>
<evidence type="ECO:0000256" key="3">
    <source>
        <dbReference type="ARBA" id="ARBA00038471"/>
    </source>
</evidence>
<organism evidence="6 7">
    <name type="scientific">Eruca vesicaria subsp. sativa</name>
    <name type="common">Garden rocket</name>
    <name type="synonym">Eruca sativa</name>
    <dbReference type="NCBI Taxonomy" id="29727"/>
    <lineage>
        <taxon>Eukaryota</taxon>
        <taxon>Viridiplantae</taxon>
        <taxon>Streptophyta</taxon>
        <taxon>Embryophyta</taxon>
        <taxon>Tracheophyta</taxon>
        <taxon>Spermatophyta</taxon>
        <taxon>Magnoliopsida</taxon>
        <taxon>eudicotyledons</taxon>
        <taxon>Gunneridae</taxon>
        <taxon>Pentapetalae</taxon>
        <taxon>rosids</taxon>
        <taxon>malvids</taxon>
        <taxon>Brassicales</taxon>
        <taxon>Brassicaceae</taxon>
        <taxon>Brassiceae</taxon>
        <taxon>Eruca</taxon>
    </lineage>
</organism>
<feature type="signal peptide" evidence="4">
    <location>
        <begin position="1"/>
        <end position="25"/>
    </location>
</feature>
<comment type="caution">
    <text evidence="6">The sequence shown here is derived from an EMBL/GenBank/DDBJ whole genome shotgun (WGS) entry which is preliminary data.</text>
</comment>
<dbReference type="EMBL" id="CAKOAT010105043">
    <property type="protein sequence ID" value="CAH8326439.1"/>
    <property type="molecule type" value="Genomic_DNA"/>
</dbReference>
<feature type="domain" description="Pectinesterase inhibitor" evidence="5">
    <location>
        <begin position="26"/>
        <end position="169"/>
    </location>
</feature>
<protein>
    <recommendedName>
        <fullName evidence="5">Pectinesterase inhibitor domain-containing protein</fullName>
    </recommendedName>
</protein>
<evidence type="ECO:0000313" key="7">
    <source>
        <dbReference type="Proteomes" id="UP001642260"/>
    </source>
</evidence>
<dbReference type="InterPro" id="IPR035513">
    <property type="entry name" value="Invertase/methylesterase_inhib"/>
</dbReference>
<dbReference type="GO" id="GO:0046910">
    <property type="term" value="F:pectinesterase inhibitor activity"/>
    <property type="evidence" value="ECO:0007669"/>
    <property type="project" value="UniProtKB-ARBA"/>
</dbReference>
<dbReference type="InterPro" id="IPR006501">
    <property type="entry name" value="Pectinesterase_inhib_dom"/>
</dbReference>
<dbReference type="Gene3D" id="1.20.140.40">
    <property type="entry name" value="Invertase/pectin methylesterase inhibitor family protein"/>
    <property type="match status" value="1"/>
</dbReference>
<evidence type="ECO:0000256" key="4">
    <source>
        <dbReference type="SAM" id="SignalP"/>
    </source>
</evidence>
<dbReference type="FunFam" id="1.20.140.40:FF:000008">
    <property type="entry name" value="Invertase/pectin methylesterase inhibitor family protein"/>
    <property type="match status" value="1"/>
</dbReference>
<dbReference type="Proteomes" id="UP001642260">
    <property type="component" value="Unassembled WGS sequence"/>
</dbReference>
<gene>
    <name evidence="6" type="ORF">ERUC_LOCUS10655</name>
</gene>
<reference evidence="6 7" key="1">
    <citation type="submission" date="2022-03" db="EMBL/GenBank/DDBJ databases">
        <authorList>
            <person name="Macdonald S."/>
            <person name="Ahmed S."/>
            <person name="Newling K."/>
        </authorList>
    </citation>
    <scope>NUCLEOTIDE SEQUENCE [LARGE SCALE GENOMIC DNA]</scope>
</reference>
<dbReference type="CDD" id="cd15797">
    <property type="entry name" value="PMEI"/>
    <property type="match status" value="1"/>
</dbReference>
<sequence>MAANLRKNAFLSSFMFLLLNGSSYAITSSEMSTVCDKTLDPSFCLDFLNSEFSSPNLQALAKATLDATHARATQTFKRLQSIIDGGVDPRSKLAYRSCLDEYENAIGNLEEAFEHLASGEGEGLNTKVSAALDGADTCLDYVKRLRSVDDFVLNNSKGIKNLCAKDSYFIKVLPKDWPHESSNLRVESLHGRKKSLERELLLQGDQLGSSKNME</sequence>
<dbReference type="PANTHER" id="PTHR36710:SF19">
    <property type="entry name" value="PECTINESTERASE INHIBITOR DOMAIN-CONTAINING PROTEIN"/>
    <property type="match status" value="1"/>
</dbReference>
<evidence type="ECO:0000259" key="5">
    <source>
        <dbReference type="SMART" id="SM00856"/>
    </source>
</evidence>
<keyword evidence="7" id="KW-1185">Reference proteome</keyword>
<name>A0ABC8JFQ5_ERUVS</name>
<dbReference type="InterPro" id="IPR052421">
    <property type="entry name" value="PCW_Enzyme_Inhibitor"/>
</dbReference>
<evidence type="ECO:0000313" key="6">
    <source>
        <dbReference type="EMBL" id="CAH8326439.1"/>
    </source>
</evidence>
<dbReference type="SMART" id="SM00856">
    <property type="entry name" value="PMEI"/>
    <property type="match status" value="1"/>
</dbReference>
<feature type="chain" id="PRO_5044745270" description="Pectinesterase inhibitor domain-containing protein" evidence="4">
    <location>
        <begin position="26"/>
        <end position="214"/>
    </location>
</feature>
<proteinExistence type="inferred from homology"/>
<dbReference type="NCBIfam" id="TIGR01614">
    <property type="entry name" value="PME_inhib"/>
    <property type="match status" value="1"/>
</dbReference>
<dbReference type="SUPFAM" id="SSF101148">
    <property type="entry name" value="Plant invertase/pectin methylesterase inhibitor"/>
    <property type="match status" value="1"/>
</dbReference>
<dbReference type="InterPro" id="IPR034086">
    <property type="entry name" value="PMEI_plant"/>
</dbReference>
<accession>A0ABC8JFQ5</accession>
<dbReference type="PANTHER" id="PTHR36710">
    <property type="entry name" value="PECTINESTERASE INHIBITOR-LIKE"/>
    <property type="match status" value="1"/>
</dbReference>